<protein>
    <submittedName>
        <fullName evidence="2">Uncharacterized protein</fullName>
    </submittedName>
</protein>
<evidence type="ECO:0000256" key="1">
    <source>
        <dbReference type="SAM" id="Phobius"/>
    </source>
</evidence>
<evidence type="ECO:0000313" key="3">
    <source>
        <dbReference type="Proteomes" id="UP001596990"/>
    </source>
</evidence>
<sequence length="64" mass="7297">MRSLKTQMTLAIATALLFVAGSFYYVEFSGKEEFLPIRMIFYFVMISSVFNAGLLTQKYIGARN</sequence>
<keyword evidence="1" id="KW-0812">Transmembrane</keyword>
<comment type="caution">
    <text evidence="2">The sequence shown here is derived from an EMBL/GenBank/DDBJ whole genome shotgun (WGS) entry which is preliminary data.</text>
</comment>
<reference evidence="3" key="1">
    <citation type="journal article" date="2019" name="Int. J. Syst. Evol. Microbiol.">
        <title>The Global Catalogue of Microorganisms (GCM) 10K type strain sequencing project: providing services to taxonomists for standard genome sequencing and annotation.</title>
        <authorList>
            <consortium name="The Broad Institute Genomics Platform"/>
            <consortium name="The Broad Institute Genome Sequencing Center for Infectious Disease"/>
            <person name="Wu L."/>
            <person name="Ma J."/>
        </authorList>
    </citation>
    <scope>NUCLEOTIDE SEQUENCE [LARGE SCALE GENOMIC DNA]</scope>
    <source>
        <strain evidence="3">CCUG 56607</strain>
    </source>
</reference>
<dbReference type="RefSeq" id="WP_386062324.1">
    <property type="nucleotide sequence ID" value="NZ_JBHTKL010000005.1"/>
</dbReference>
<feature type="transmembrane region" description="Helical" evidence="1">
    <location>
        <begin position="37"/>
        <end position="56"/>
    </location>
</feature>
<gene>
    <name evidence="2" type="ORF">ACFQ2J_15210</name>
</gene>
<name>A0ABW3L374_9BACI</name>
<dbReference type="Proteomes" id="UP001596990">
    <property type="component" value="Unassembled WGS sequence"/>
</dbReference>
<accession>A0ABW3L374</accession>
<dbReference type="EMBL" id="JBHTKL010000005">
    <property type="protein sequence ID" value="MFD1020536.1"/>
    <property type="molecule type" value="Genomic_DNA"/>
</dbReference>
<keyword evidence="3" id="KW-1185">Reference proteome</keyword>
<evidence type="ECO:0000313" key="2">
    <source>
        <dbReference type="EMBL" id="MFD1020536.1"/>
    </source>
</evidence>
<keyword evidence="1" id="KW-1133">Transmembrane helix</keyword>
<proteinExistence type="predicted"/>
<keyword evidence="1" id="KW-0472">Membrane</keyword>
<organism evidence="2 3">
    <name type="scientific">Thalassobacillus hwangdonensis</name>
    <dbReference type="NCBI Taxonomy" id="546108"/>
    <lineage>
        <taxon>Bacteria</taxon>
        <taxon>Bacillati</taxon>
        <taxon>Bacillota</taxon>
        <taxon>Bacilli</taxon>
        <taxon>Bacillales</taxon>
        <taxon>Bacillaceae</taxon>
        <taxon>Thalassobacillus</taxon>
    </lineage>
</organism>
<feature type="transmembrane region" description="Helical" evidence="1">
    <location>
        <begin position="7"/>
        <end position="25"/>
    </location>
</feature>